<accession>A0A4U7BF88</accession>
<dbReference type="PANTHER" id="PTHR11070:SF2">
    <property type="entry name" value="ATP-DEPENDENT DNA HELICASE SRS2"/>
    <property type="match status" value="1"/>
</dbReference>
<evidence type="ECO:0000313" key="17">
    <source>
        <dbReference type="Proteomes" id="UP000308838"/>
    </source>
</evidence>
<feature type="domain" description="UvrD-like helicase C-terminal" evidence="15">
    <location>
        <begin position="278"/>
        <end position="596"/>
    </location>
</feature>
<evidence type="ECO:0000313" key="16">
    <source>
        <dbReference type="EMBL" id="TKX29929.1"/>
    </source>
</evidence>
<evidence type="ECO:0000256" key="1">
    <source>
        <dbReference type="ARBA" id="ARBA00009922"/>
    </source>
</evidence>
<dbReference type="Pfam" id="PF13361">
    <property type="entry name" value="UvrD_C"/>
    <property type="match status" value="1"/>
</dbReference>
<dbReference type="GO" id="GO:0003677">
    <property type="term" value="F:DNA binding"/>
    <property type="evidence" value="ECO:0007669"/>
    <property type="project" value="UniProtKB-KW"/>
</dbReference>
<comment type="caution">
    <text evidence="16">The sequence shown here is derived from an EMBL/GenBank/DDBJ whole genome shotgun (WGS) entry which is preliminary data.</text>
</comment>
<keyword evidence="3 12" id="KW-0378">Hydrolase</keyword>
<keyword evidence="17" id="KW-1185">Reference proteome</keyword>
<evidence type="ECO:0000256" key="12">
    <source>
        <dbReference type="PROSITE-ProRule" id="PRU00560"/>
    </source>
</evidence>
<dbReference type="InterPro" id="IPR014016">
    <property type="entry name" value="UvrD-like_ATP-bd"/>
</dbReference>
<sequence length="674" mass="77386">MPLSRLNEEQYKAATADFGHNLIIASAGTGKTSTIVARISYLLSQDINPQKIMLLTFTNKASKEMISRLNMFFDKSITNKILAGTFHSTAYTLLKNANKDIILKQASELKTLLRSVYEKRTFRHLSDIKPYQASYLYDIYSLFQNKAHNQDFFTWFCKNYEEQSIYAEIYEDIFKEYENEKKRFNYVDFNDLLLNLKELLKENKYEFDEILVDEYQDTNTLQSSLIESFKSKSLFCVGDYDQSIYAFNGADINIIGSFKDRFKDAKIFSLNKNYRSSRSILALANKVILNNERLYPKELIVTRKDEFKAPALLTFEELFDQYQNIAKMILTSGVNLEEIAVIFRNNSSADGIEVALREQGIASARKGSGSFFESLEVKAFNAMLALIINPKDIMAFIHLIQYTKGVGGVLAKEIFDALLKLGHGSLIKGFLDPDKSVSLQNHQQRNYQLGLFGDLEELLDEKRFTLESEFNSHPILKISKINDLCARNLEKIYFFLKEAVKIKHSLGLVKLICQNSFYREICEELAIKRATNKSGQVDLTRKAENLEKIENKLNVLRELAKNYSDIYKYYNFLTLGASEMGNEKGVNLLSVHASKGLEFDLVFVVDLAQGRFPNQKLINMGGSLEEERRLFYVAVTRAKNILYLSYAKYDKNKKTSFDPSCFLIEAGLCKAELR</sequence>
<dbReference type="CDD" id="cd17932">
    <property type="entry name" value="DEXQc_UvrD"/>
    <property type="match status" value="1"/>
</dbReference>
<dbReference type="PROSITE" id="PS51217">
    <property type="entry name" value="UVRD_HELICASE_CTER"/>
    <property type="match status" value="1"/>
</dbReference>
<evidence type="ECO:0000256" key="2">
    <source>
        <dbReference type="ARBA" id="ARBA00022741"/>
    </source>
</evidence>
<keyword evidence="2 12" id="KW-0547">Nucleotide-binding</keyword>
<keyword evidence="7" id="KW-0413">Isomerase</keyword>
<dbReference type="OrthoDB" id="9810135at2"/>
<organism evidence="16 17">
    <name type="scientific">Campylobacter estrildidarum</name>
    <dbReference type="NCBI Taxonomy" id="2510189"/>
    <lineage>
        <taxon>Bacteria</taxon>
        <taxon>Pseudomonadati</taxon>
        <taxon>Campylobacterota</taxon>
        <taxon>Epsilonproteobacteria</taxon>
        <taxon>Campylobacterales</taxon>
        <taxon>Campylobacteraceae</taxon>
        <taxon>Campylobacter</taxon>
    </lineage>
</organism>
<reference evidence="16 17" key="1">
    <citation type="submission" date="2018-05" db="EMBL/GenBank/DDBJ databases">
        <title>Novel Campyloabacter and Helicobacter Species and Strains.</title>
        <authorList>
            <person name="Mannion A.J."/>
            <person name="Shen Z."/>
            <person name="Fox J.G."/>
        </authorList>
    </citation>
    <scope>NUCLEOTIDE SEQUENCE [LARGE SCALE GENOMIC DNA]</scope>
    <source>
        <strain evidence="17">MIT17-664</strain>
    </source>
</reference>
<dbReference type="InterPro" id="IPR000212">
    <property type="entry name" value="DNA_helicase_UvrD/REP"/>
</dbReference>
<dbReference type="InterPro" id="IPR013986">
    <property type="entry name" value="DExx_box_DNA_helicase_dom_sf"/>
</dbReference>
<evidence type="ECO:0000259" key="14">
    <source>
        <dbReference type="PROSITE" id="PS51198"/>
    </source>
</evidence>
<evidence type="ECO:0000259" key="15">
    <source>
        <dbReference type="PROSITE" id="PS51217"/>
    </source>
</evidence>
<feature type="binding site" evidence="12">
    <location>
        <begin position="25"/>
        <end position="32"/>
    </location>
    <ligand>
        <name>ATP</name>
        <dbReference type="ChEBI" id="CHEBI:30616"/>
    </ligand>
</feature>
<dbReference type="PROSITE" id="PS51198">
    <property type="entry name" value="UVRD_HELICASE_ATP_BIND"/>
    <property type="match status" value="1"/>
</dbReference>
<protein>
    <recommendedName>
        <fullName evidence="9">DNA 3'-5' helicase</fullName>
        <ecNumber evidence="9">5.6.2.4</ecNumber>
    </recommendedName>
    <alternativeName>
        <fullName evidence="10">DNA 3'-5' helicase II</fullName>
    </alternativeName>
</protein>
<evidence type="ECO:0000256" key="11">
    <source>
        <dbReference type="ARBA" id="ARBA00048988"/>
    </source>
</evidence>
<evidence type="ECO:0000256" key="4">
    <source>
        <dbReference type="ARBA" id="ARBA00022806"/>
    </source>
</evidence>
<dbReference type="RefSeq" id="WP_137621082.1">
    <property type="nucleotide sequence ID" value="NZ_NXLZ01000012.1"/>
</dbReference>
<dbReference type="InterPro" id="IPR027417">
    <property type="entry name" value="P-loop_NTPase"/>
</dbReference>
<dbReference type="Gene3D" id="1.10.486.10">
    <property type="entry name" value="PCRA, domain 4"/>
    <property type="match status" value="1"/>
</dbReference>
<dbReference type="GO" id="GO:0043138">
    <property type="term" value="F:3'-5' DNA helicase activity"/>
    <property type="evidence" value="ECO:0007669"/>
    <property type="project" value="UniProtKB-EC"/>
</dbReference>
<feature type="domain" description="UvrD-like helicase ATP-binding" evidence="14">
    <location>
        <begin position="4"/>
        <end position="277"/>
    </location>
</feature>
<dbReference type="GO" id="GO:0033202">
    <property type="term" value="C:DNA helicase complex"/>
    <property type="evidence" value="ECO:0007669"/>
    <property type="project" value="TreeGrafter"/>
</dbReference>
<evidence type="ECO:0000256" key="7">
    <source>
        <dbReference type="ARBA" id="ARBA00023235"/>
    </source>
</evidence>
<dbReference type="SUPFAM" id="SSF52540">
    <property type="entry name" value="P-loop containing nucleoside triphosphate hydrolases"/>
    <property type="match status" value="1"/>
</dbReference>
<keyword evidence="6" id="KW-0238">DNA-binding</keyword>
<dbReference type="PANTHER" id="PTHR11070">
    <property type="entry name" value="UVRD / RECB / PCRA DNA HELICASE FAMILY MEMBER"/>
    <property type="match status" value="1"/>
</dbReference>
<dbReference type="GO" id="GO:0005524">
    <property type="term" value="F:ATP binding"/>
    <property type="evidence" value="ECO:0007669"/>
    <property type="project" value="UniProtKB-UniRule"/>
</dbReference>
<dbReference type="GO" id="GO:0000725">
    <property type="term" value="P:recombinational repair"/>
    <property type="evidence" value="ECO:0007669"/>
    <property type="project" value="TreeGrafter"/>
</dbReference>
<comment type="catalytic activity">
    <reaction evidence="8">
        <text>Couples ATP hydrolysis with the unwinding of duplex DNA by translocating in the 3'-5' direction.</text>
        <dbReference type="EC" id="5.6.2.4"/>
    </reaction>
</comment>
<dbReference type="EMBL" id="NXLZ01000012">
    <property type="protein sequence ID" value="TKX29929.1"/>
    <property type="molecule type" value="Genomic_DNA"/>
</dbReference>
<evidence type="ECO:0000256" key="3">
    <source>
        <dbReference type="ARBA" id="ARBA00022801"/>
    </source>
</evidence>
<evidence type="ECO:0000256" key="9">
    <source>
        <dbReference type="ARBA" id="ARBA00034808"/>
    </source>
</evidence>
<dbReference type="Proteomes" id="UP000308838">
    <property type="component" value="Unassembled WGS sequence"/>
</dbReference>
<keyword evidence="13" id="KW-0175">Coiled coil</keyword>
<evidence type="ECO:0000256" key="13">
    <source>
        <dbReference type="SAM" id="Coils"/>
    </source>
</evidence>
<keyword evidence="4 12" id="KW-0347">Helicase</keyword>
<dbReference type="Pfam" id="PF00580">
    <property type="entry name" value="UvrD-helicase"/>
    <property type="match status" value="1"/>
</dbReference>
<comment type="similarity">
    <text evidence="1">Belongs to the helicase family. UvrD subfamily.</text>
</comment>
<proteinExistence type="inferred from homology"/>
<dbReference type="AlphaFoldDB" id="A0A4U7BF88"/>
<dbReference type="Gene3D" id="1.10.10.160">
    <property type="match status" value="1"/>
</dbReference>
<evidence type="ECO:0000256" key="6">
    <source>
        <dbReference type="ARBA" id="ARBA00023125"/>
    </source>
</evidence>
<dbReference type="InterPro" id="IPR014017">
    <property type="entry name" value="DNA_helicase_UvrD-like_C"/>
</dbReference>
<feature type="coiled-coil region" evidence="13">
    <location>
        <begin position="539"/>
        <end position="566"/>
    </location>
</feature>
<comment type="catalytic activity">
    <reaction evidence="11">
        <text>ATP + H2O = ADP + phosphate + H(+)</text>
        <dbReference type="Rhea" id="RHEA:13065"/>
        <dbReference type="ChEBI" id="CHEBI:15377"/>
        <dbReference type="ChEBI" id="CHEBI:15378"/>
        <dbReference type="ChEBI" id="CHEBI:30616"/>
        <dbReference type="ChEBI" id="CHEBI:43474"/>
        <dbReference type="ChEBI" id="CHEBI:456216"/>
        <dbReference type="EC" id="5.6.2.4"/>
    </reaction>
</comment>
<gene>
    <name evidence="16" type="ORF">CQA69_07090</name>
</gene>
<evidence type="ECO:0000256" key="5">
    <source>
        <dbReference type="ARBA" id="ARBA00022840"/>
    </source>
</evidence>
<dbReference type="EC" id="5.6.2.4" evidence="9"/>
<dbReference type="GO" id="GO:0016887">
    <property type="term" value="F:ATP hydrolysis activity"/>
    <property type="evidence" value="ECO:0007669"/>
    <property type="project" value="RHEA"/>
</dbReference>
<name>A0A4U7BF88_9BACT</name>
<keyword evidence="5 12" id="KW-0067">ATP-binding</keyword>
<dbReference type="Gene3D" id="3.40.50.300">
    <property type="entry name" value="P-loop containing nucleotide triphosphate hydrolases"/>
    <property type="match status" value="2"/>
</dbReference>
<dbReference type="GO" id="GO:0005829">
    <property type="term" value="C:cytosol"/>
    <property type="evidence" value="ECO:0007669"/>
    <property type="project" value="TreeGrafter"/>
</dbReference>
<evidence type="ECO:0000256" key="8">
    <source>
        <dbReference type="ARBA" id="ARBA00034617"/>
    </source>
</evidence>
<evidence type="ECO:0000256" key="10">
    <source>
        <dbReference type="ARBA" id="ARBA00034923"/>
    </source>
</evidence>